<feature type="compositionally biased region" description="Low complexity" evidence="1">
    <location>
        <begin position="94"/>
        <end position="107"/>
    </location>
</feature>
<keyword evidence="2" id="KW-1133">Transmembrane helix</keyword>
<feature type="compositionally biased region" description="Polar residues" evidence="1">
    <location>
        <begin position="1"/>
        <end position="24"/>
    </location>
</feature>
<comment type="caution">
    <text evidence="3">The sequence shown here is derived from an EMBL/GenBank/DDBJ whole genome shotgun (WGS) entry which is preliminary data.</text>
</comment>
<feature type="compositionally biased region" description="Low complexity" evidence="1">
    <location>
        <begin position="42"/>
        <end position="53"/>
    </location>
</feature>
<feature type="transmembrane region" description="Helical" evidence="2">
    <location>
        <begin position="312"/>
        <end position="336"/>
    </location>
</feature>
<feature type="transmembrane region" description="Helical" evidence="2">
    <location>
        <begin position="213"/>
        <end position="234"/>
    </location>
</feature>
<accession>A0ABR1IQN7</accession>
<protein>
    <submittedName>
        <fullName evidence="3">Uncharacterized protein</fullName>
    </submittedName>
</protein>
<evidence type="ECO:0000256" key="2">
    <source>
        <dbReference type="SAM" id="Phobius"/>
    </source>
</evidence>
<gene>
    <name evidence="3" type="ORF">VKT23_017909</name>
</gene>
<organism evidence="3 4">
    <name type="scientific">Marasmiellus scandens</name>
    <dbReference type="NCBI Taxonomy" id="2682957"/>
    <lineage>
        <taxon>Eukaryota</taxon>
        <taxon>Fungi</taxon>
        <taxon>Dikarya</taxon>
        <taxon>Basidiomycota</taxon>
        <taxon>Agaricomycotina</taxon>
        <taxon>Agaricomycetes</taxon>
        <taxon>Agaricomycetidae</taxon>
        <taxon>Agaricales</taxon>
        <taxon>Marasmiineae</taxon>
        <taxon>Omphalotaceae</taxon>
        <taxon>Marasmiellus</taxon>
    </lineage>
</organism>
<reference evidence="3 4" key="1">
    <citation type="submission" date="2024-01" db="EMBL/GenBank/DDBJ databases">
        <title>A draft genome for the cacao thread blight pathogen Marasmiellus scandens.</title>
        <authorList>
            <person name="Baruah I.K."/>
            <person name="Leung J."/>
            <person name="Bukari Y."/>
            <person name="Amoako-Attah I."/>
            <person name="Meinhardt L.W."/>
            <person name="Bailey B.A."/>
            <person name="Cohen S.P."/>
        </authorList>
    </citation>
    <scope>NUCLEOTIDE SEQUENCE [LARGE SCALE GENOMIC DNA]</scope>
    <source>
        <strain evidence="3 4">GH-19</strain>
    </source>
</reference>
<keyword evidence="2" id="KW-0812">Transmembrane</keyword>
<feature type="transmembrane region" description="Helical" evidence="2">
    <location>
        <begin position="168"/>
        <end position="193"/>
    </location>
</feature>
<dbReference type="EMBL" id="JBANRG010000078">
    <property type="protein sequence ID" value="KAK7438574.1"/>
    <property type="molecule type" value="Genomic_DNA"/>
</dbReference>
<proteinExistence type="predicted"/>
<feature type="region of interest" description="Disordered" evidence="1">
    <location>
        <begin position="1"/>
        <end position="127"/>
    </location>
</feature>
<evidence type="ECO:0000313" key="4">
    <source>
        <dbReference type="Proteomes" id="UP001498398"/>
    </source>
</evidence>
<sequence>MNRLSFWSQNSLGNGNATPGSTESGYHLNPPISVTAWSETQAKSGSRSGYGSSSRKEEGGSGGAGSSSRYSGTSHSPWVSRPIRQQHPFSNHNSSTMRSSTHTATTTPLDNSSYTMPPSRHAFPTANANYSPRVESMIPGLYPTRRAPLPPTSPSPHSRSFPRSISRLVLLALPLPLFPLLALLFMITGHAIFRAAHSSEDVFHTASIISSCKSGVVGGAILAIPFSLFLYLLYPSSSSTSNNSNSSTSYPAPDPSHPSFAYHSTRHQAAARPTSAEDFFEDEDSVHSVFPCQCLSLSPTDVNAAQILRYTLVILVFTLAVGTASGPLGYAIWHAVSSERYTSTTMLSGSDAAEAGVIGGAVIGPALGILCLMLWVCFGRRGES</sequence>
<feature type="transmembrane region" description="Helical" evidence="2">
    <location>
        <begin position="356"/>
        <end position="378"/>
    </location>
</feature>
<evidence type="ECO:0000313" key="3">
    <source>
        <dbReference type="EMBL" id="KAK7438574.1"/>
    </source>
</evidence>
<evidence type="ECO:0000256" key="1">
    <source>
        <dbReference type="SAM" id="MobiDB-lite"/>
    </source>
</evidence>
<name>A0ABR1IQN7_9AGAR</name>
<dbReference type="Proteomes" id="UP001498398">
    <property type="component" value="Unassembled WGS sequence"/>
</dbReference>
<keyword evidence="4" id="KW-1185">Reference proteome</keyword>
<keyword evidence="2" id="KW-0472">Membrane</keyword>